<dbReference type="AlphaFoldDB" id="A0A9W9P8U7"/>
<evidence type="ECO:0000313" key="1">
    <source>
        <dbReference type="EMBL" id="KAJ5239651.1"/>
    </source>
</evidence>
<proteinExistence type="predicted"/>
<evidence type="ECO:0000313" key="2">
    <source>
        <dbReference type="Proteomes" id="UP001150941"/>
    </source>
</evidence>
<gene>
    <name evidence="1" type="ORF">N7468_004270</name>
</gene>
<accession>A0A9W9P8U7</accession>
<keyword evidence="2" id="KW-1185">Reference proteome</keyword>
<dbReference type="RefSeq" id="XP_058332570.1">
    <property type="nucleotide sequence ID" value="XM_058473567.1"/>
</dbReference>
<dbReference type="GeneID" id="83200870"/>
<comment type="caution">
    <text evidence="1">The sequence shown here is derived from an EMBL/GenBank/DDBJ whole genome shotgun (WGS) entry which is preliminary data.</text>
</comment>
<dbReference type="Proteomes" id="UP001150941">
    <property type="component" value="Unassembled WGS sequence"/>
</dbReference>
<dbReference type="OrthoDB" id="5427059at2759"/>
<sequence length="431" mass="50244">MAEPSLEGLPIELKIQVLWQVSTVHDLKSLVLASPGFHRSYLLERRELLEFHVQQQYSKDLDLAEALTAVRSRGNRFYDRQESAIALLDLWRRRDEFRELGLSSSRRMDKAESLEEVIELLHLHKKLSFFVNDYAINTPKPPKVSPAEWKNEYLPLKLSSTERGRILRALCRLQILKNIFGKSVLCEDWLHCSCGKFDQINWTFGQTTESKTSLPYPESKELERFAFRLFYGAMPPWESEEMCCVNNYLMKKVKVVAEEVVHDIRQLLKNTPTKYFWEILPIEERPPFNGSFEYETNLNHVFNHFEGIAGLGPEFLYRLLKMDRRSRRNVFVLQVRPFYGNSPFLGLNTRDMVWDDTFPLVQPATRHDYPGFEQLWPTLPPIEQPSAGWRKAWVLPSYDEEGYLEDALNYEYASKASKGGIGVTLFGMKSA</sequence>
<dbReference type="EMBL" id="JAPQKS010000003">
    <property type="protein sequence ID" value="KAJ5239651.1"/>
    <property type="molecule type" value="Genomic_DNA"/>
</dbReference>
<name>A0A9W9P8U7_9EURO</name>
<reference evidence="1" key="2">
    <citation type="journal article" date="2023" name="IMA Fungus">
        <title>Comparative genomic study of the Penicillium genus elucidates a diverse pangenome and 15 lateral gene transfer events.</title>
        <authorList>
            <person name="Petersen C."/>
            <person name="Sorensen T."/>
            <person name="Nielsen M.R."/>
            <person name="Sondergaard T.E."/>
            <person name="Sorensen J.L."/>
            <person name="Fitzpatrick D.A."/>
            <person name="Frisvad J.C."/>
            <person name="Nielsen K.L."/>
        </authorList>
    </citation>
    <scope>NUCLEOTIDE SEQUENCE</scope>
    <source>
        <strain evidence="1">IBT 19713</strain>
    </source>
</reference>
<protein>
    <submittedName>
        <fullName evidence="1">Uncharacterized protein</fullName>
    </submittedName>
</protein>
<organism evidence="1 2">
    <name type="scientific">Penicillium chermesinum</name>
    <dbReference type="NCBI Taxonomy" id="63820"/>
    <lineage>
        <taxon>Eukaryota</taxon>
        <taxon>Fungi</taxon>
        <taxon>Dikarya</taxon>
        <taxon>Ascomycota</taxon>
        <taxon>Pezizomycotina</taxon>
        <taxon>Eurotiomycetes</taxon>
        <taxon>Eurotiomycetidae</taxon>
        <taxon>Eurotiales</taxon>
        <taxon>Aspergillaceae</taxon>
        <taxon>Penicillium</taxon>
    </lineage>
</organism>
<reference evidence="1" key="1">
    <citation type="submission" date="2022-11" db="EMBL/GenBank/DDBJ databases">
        <authorList>
            <person name="Petersen C."/>
        </authorList>
    </citation>
    <scope>NUCLEOTIDE SEQUENCE</scope>
    <source>
        <strain evidence="1">IBT 19713</strain>
    </source>
</reference>